<dbReference type="KEGG" id="kpie:N5580_18690"/>
<evidence type="ECO:0000256" key="2">
    <source>
        <dbReference type="ARBA" id="ARBA00022908"/>
    </source>
</evidence>
<geneLocation type="plasmid" evidence="8 9">
    <name>pGABEKP28_1</name>
</geneLocation>
<name>A0AAJ5UC57_9GAMM</name>
<dbReference type="Pfam" id="PF22022">
    <property type="entry name" value="Phage_int_M"/>
    <property type="match status" value="1"/>
</dbReference>
<dbReference type="InterPro" id="IPR002104">
    <property type="entry name" value="Integrase_catalytic"/>
</dbReference>
<dbReference type="Gene3D" id="1.10.443.10">
    <property type="entry name" value="Intergrase catalytic core"/>
    <property type="match status" value="1"/>
</dbReference>
<dbReference type="InterPro" id="IPR011010">
    <property type="entry name" value="DNA_brk_join_enz"/>
</dbReference>
<evidence type="ECO:0000256" key="3">
    <source>
        <dbReference type="ARBA" id="ARBA00023125"/>
    </source>
</evidence>
<evidence type="ECO:0000313" key="8">
    <source>
        <dbReference type="EMBL" id="WBG93113.1"/>
    </source>
</evidence>
<evidence type="ECO:0000256" key="4">
    <source>
        <dbReference type="ARBA" id="ARBA00023172"/>
    </source>
</evidence>
<evidence type="ECO:0000313" key="9">
    <source>
        <dbReference type="Proteomes" id="UP001211544"/>
    </source>
</evidence>
<dbReference type="InterPro" id="IPR013762">
    <property type="entry name" value="Integrase-like_cat_sf"/>
</dbReference>
<sequence length="263" mass="29966">MRLRLYQLKSLAKHFGEQPLADITTRDVALFLESYITGGKRTMAVILRSVLNDIFREAIVAGIIERNPVEPTRASVPKIQRSRLSTGDLRKLLEATREVEPWFYKAMLIALLSAQRREDITRMKFSDVRDGRLFITQSKKGNKLAIPVALGLPEINMTLSDGIALCRRDNPSEYLIYSATRRHGRKPGPVSPENITQAFSRARARCGLDTIENPPTFHEIRSLSGRLYEARQGEAFAQRLLGHKNLSMTKKYLDPRRDEYVLV</sequence>
<dbReference type="InterPro" id="IPR053876">
    <property type="entry name" value="Phage_int_M"/>
</dbReference>
<dbReference type="PANTHER" id="PTHR30349:SF64">
    <property type="entry name" value="PROPHAGE INTEGRASE INTD-RELATED"/>
    <property type="match status" value="1"/>
</dbReference>
<dbReference type="Gene3D" id="1.10.150.130">
    <property type="match status" value="1"/>
</dbReference>
<reference evidence="8 9" key="1">
    <citation type="journal article" date="2022" name="J Glob Antimicrob Resist">
        <title>First complete genome of a multidrug resistant strain of the novel human pathogen Kalamiella piersonii (GABEKP28) identified in human saliva.</title>
        <authorList>
            <person name="McDonagh F."/>
            <person name="Singh N.K."/>
            <person name="Venkateswaran K."/>
            <person name="Lonappan A.M."/>
            <person name="Hallahan B."/>
            <person name="Tuohy A."/>
            <person name="Burke L."/>
            <person name="Kovarova A."/>
            <person name="Miliotis G."/>
        </authorList>
    </citation>
    <scope>NUCLEOTIDE SEQUENCE [LARGE SCALE GENOMIC DNA]</scope>
    <source>
        <strain evidence="8 9">GABEKP28</strain>
    </source>
</reference>
<keyword evidence="8" id="KW-0614">Plasmid</keyword>
<dbReference type="AlphaFoldDB" id="A0AAJ5UC57"/>
<evidence type="ECO:0000259" key="6">
    <source>
        <dbReference type="PROSITE" id="PS51898"/>
    </source>
</evidence>
<evidence type="ECO:0000256" key="5">
    <source>
        <dbReference type="PROSITE-ProRule" id="PRU01248"/>
    </source>
</evidence>
<keyword evidence="3 5" id="KW-0238">DNA-binding</keyword>
<accession>A0AAJ5UC57</accession>
<evidence type="ECO:0000256" key="1">
    <source>
        <dbReference type="ARBA" id="ARBA00008857"/>
    </source>
</evidence>
<dbReference type="InterPro" id="IPR050090">
    <property type="entry name" value="Tyrosine_recombinase_XerCD"/>
</dbReference>
<evidence type="ECO:0000259" key="7">
    <source>
        <dbReference type="PROSITE" id="PS51900"/>
    </source>
</evidence>
<keyword evidence="4" id="KW-0233">DNA recombination</keyword>
<dbReference type="InterPro" id="IPR010998">
    <property type="entry name" value="Integrase_recombinase_N"/>
</dbReference>
<dbReference type="GO" id="GO:0003677">
    <property type="term" value="F:DNA binding"/>
    <property type="evidence" value="ECO:0007669"/>
    <property type="project" value="UniProtKB-UniRule"/>
</dbReference>
<dbReference type="GO" id="GO:0015074">
    <property type="term" value="P:DNA integration"/>
    <property type="evidence" value="ECO:0007669"/>
    <property type="project" value="UniProtKB-KW"/>
</dbReference>
<dbReference type="GO" id="GO:0006310">
    <property type="term" value="P:DNA recombination"/>
    <property type="evidence" value="ECO:0007669"/>
    <property type="project" value="UniProtKB-KW"/>
</dbReference>
<dbReference type="Pfam" id="PF00589">
    <property type="entry name" value="Phage_integrase"/>
    <property type="match status" value="1"/>
</dbReference>
<proteinExistence type="inferred from homology"/>
<comment type="similarity">
    <text evidence="1">Belongs to the 'phage' integrase family.</text>
</comment>
<keyword evidence="2" id="KW-0229">DNA integration</keyword>
<protein>
    <submittedName>
        <fullName evidence="8">Tyrosine-type recombinase/integrase</fullName>
    </submittedName>
</protein>
<organism evidence="8 9">
    <name type="scientific">Pantoea piersonii</name>
    <dbReference type="NCBI Taxonomy" id="2364647"/>
    <lineage>
        <taxon>Bacteria</taxon>
        <taxon>Pseudomonadati</taxon>
        <taxon>Pseudomonadota</taxon>
        <taxon>Gammaproteobacteria</taxon>
        <taxon>Enterobacterales</taxon>
        <taxon>Erwiniaceae</taxon>
        <taxon>Pantoea</taxon>
    </lineage>
</organism>
<dbReference type="Proteomes" id="UP001211544">
    <property type="component" value="Plasmid pGABEKP28_1"/>
</dbReference>
<feature type="domain" description="Tyr recombinase" evidence="6">
    <location>
        <begin position="79"/>
        <end position="263"/>
    </location>
</feature>
<keyword evidence="9" id="KW-1185">Reference proteome</keyword>
<feature type="domain" description="Core-binding (CB)" evidence="7">
    <location>
        <begin position="1"/>
        <end position="59"/>
    </location>
</feature>
<dbReference type="SUPFAM" id="SSF56349">
    <property type="entry name" value="DNA breaking-rejoining enzymes"/>
    <property type="match status" value="1"/>
</dbReference>
<gene>
    <name evidence="8" type="ORF">N5580_18690</name>
</gene>
<dbReference type="EMBL" id="CP104759">
    <property type="protein sequence ID" value="WBG93113.1"/>
    <property type="molecule type" value="Genomic_DNA"/>
</dbReference>
<dbReference type="InterPro" id="IPR044068">
    <property type="entry name" value="CB"/>
</dbReference>
<dbReference type="PANTHER" id="PTHR30349">
    <property type="entry name" value="PHAGE INTEGRASE-RELATED"/>
    <property type="match status" value="1"/>
</dbReference>
<dbReference type="PROSITE" id="PS51900">
    <property type="entry name" value="CB"/>
    <property type="match status" value="1"/>
</dbReference>
<dbReference type="RefSeq" id="WP_269950520.1">
    <property type="nucleotide sequence ID" value="NZ_CP104759.1"/>
</dbReference>
<dbReference type="PROSITE" id="PS51898">
    <property type="entry name" value="TYR_RECOMBINASE"/>
    <property type="match status" value="1"/>
</dbReference>